<dbReference type="AlphaFoldDB" id="A0A4S4BPX3"/>
<feature type="region of interest" description="Disordered" evidence="1">
    <location>
        <begin position="57"/>
        <end position="99"/>
    </location>
</feature>
<dbReference type="EMBL" id="SSOB01000022">
    <property type="protein sequence ID" value="THF76953.1"/>
    <property type="molecule type" value="Genomic_DNA"/>
</dbReference>
<evidence type="ECO:0000313" key="4">
    <source>
        <dbReference type="Proteomes" id="UP000310636"/>
    </source>
</evidence>
<feature type="non-terminal residue" evidence="3">
    <location>
        <position position="231"/>
    </location>
</feature>
<gene>
    <name evidence="3" type="ORF">E6C55_17990</name>
</gene>
<keyword evidence="4" id="KW-1185">Reference proteome</keyword>
<dbReference type="RefSeq" id="WP_211093604.1">
    <property type="nucleotide sequence ID" value="NZ_SSOB01000022.1"/>
</dbReference>
<feature type="compositionally biased region" description="Low complexity" evidence="1">
    <location>
        <begin position="65"/>
        <end position="74"/>
    </location>
</feature>
<dbReference type="PANTHER" id="PTHR33678:SF1">
    <property type="entry name" value="BLL1576 PROTEIN"/>
    <property type="match status" value="1"/>
</dbReference>
<evidence type="ECO:0000313" key="3">
    <source>
        <dbReference type="EMBL" id="THF76953.1"/>
    </source>
</evidence>
<comment type="caution">
    <text evidence="3">The sequence shown here is derived from an EMBL/GenBank/DDBJ whole genome shotgun (WGS) entry which is preliminary data.</text>
</comment>
<dbReference type="Proteomes" id="UP000310636">
    <property type="component" value="Unassembled WGS sequence"/>
</dbReference>
<feature type="domain" description="DUF6444" evidence="2">
    <location>
        <begin position="33"/>
        <end position="99"/>
    </location>
</feature>
<evidence type="ECO:0000259" key="2">
    <source>
        <dbReference type="Pfam" id="PF20042"/>
    </source>
</evidence>
<proteinExistence type="predicted"/>
<dbReference type="InterPro" id="IPR052344">
    <property type="entry name" value="Transposase-related"/>
</dbReference>
<accession>A0A4S4BPX3</accession>
<name>A0A4S4BPX3_9BACL</name>
<evidence type="ECO:0000256" key="1">
    <source>
        <dbReference type="SAM" id="MobiDB-lite"/>
    </source>
</evidence>
<dbReference type="InterPro" id="IPR045618">
    <property type="entry name" value="DUF6444"/>
</dbReference>
<sequence length="231" mass="25653">MEQTKLSPEQVLVISKGDTEIAAFIHSLLHTIEAQAALIETQASQIKKLEARVHELERQLDRNSRNSSKPPSSDGYRKPVNLRSKGGKKGAPKGHPGTTLEFVANPDHIVVHKLTTCADCGHSLADATHKGFERRQEVDIPLPRTWTTEHRAQTGCCAHCGRKQVAAFPPHIKAPTQYGLGFAAWAAYFHAYHMIPVKRIADLFEDMTTYRPSEATVLSLLQTSYEVLEPI</sequence>
<dbReference type="PANTHER" id="PTHR33678">
    <property type="entry name" value="BLL1576 PROTEIN"/>
    <property type="match status" value="1"/>
</dbReference>
<protein>
    <submittedName>
        <fullName evidence="3">IS66 family transposase</fullName>
    </submittedName>
</protein>
<reference evidence="3 4" key="1">
    <citation type="submission" date="2019-04" db="EMBL/GenBank/DDBJ databases">
        <title>Cohnella sp. nov. isolated from preserved vegetables.</title>
        <authorList>
            <person name="Lin S.-Y."/>
            <person name="Hung M.-H."/>
            <person name="Young C.-C."/>
        </authorList>
    </citation>
    <scope>NUCLEOTIDE SEQUENCE [LARGE SCALE GENOMIC DNA]</scope>
    <source>
        <strain evidence="3 4">CC-MHH1044</strain>
    </source>
</reference>
<organism evidence="3 4">
    <name type="scientific">Cohnella fermenti</name>
    <dbReference type="NCBI Taxonomy" id="2565925"/>
    <lineage>
        <taxon>Bacteria</taxon>
        <taxon>Bacillati</taxon>
        <taxon>Bacillota</taxon>
        <taxon>Bacilli</taxon>
        <taxon>Bacillales</taxon>
        <taxon>Paenibacillaceae</taxon>
        <taxon>Cohnella</taxon>
    </lineage>
</organism>
<dbReference type="Pfam" id="PF20042">
    <property type="entry name" value="DUF6444"/>
    <property type="match status" value="1"/>
</dbReference>